<feature type="compositionally biased region" description="Low complexity" evidence="5">
    <location>
        <begin position="103"/>
        <end position="122"/>
    </location>
</feature>
<evidence type="ECO:0000256" key="4">
    <source>
        <dbReference type="SAM" id="Coils"/>
    </source>
</evidence>
<dbReference type="OrthoDB" id="10070927at2759"/>
<dbReference type="InterPro" id="IPR056513">
    <property type="entry name" value="INO80F"/>
</dbReference>
<proteinExistence type="predicted"/>
<dbReference type="Pfam" id="PF00505">
    <property type="entry name" value="HMG_box"/>
    <property type="match status" value="1"/>
</dbReference>
<evidence type="ECO:0000256" key="2">
    <source>
        <dbReference type="ARBA" id="ARBA00023242"/>
    </source>
</evidence>
<reference evidence="8" key="1">
    <citation type="submission" date="2025-08" db="UniProtKB">
        <authorList>
            <consortium name="RefSeq"/>
        </authorList>
    </citation>
    <scope>IDENTIFICATION</scope>
    <source>
        <tissue evidence="8">Total insect</tissue>
    </source>
</reference>
<feature type="DNA-binding region" description="HMG box" evidence="3">
    <location>
        <begin position="159"/>
        <end position="234"/>
    </location>
</feature>
<gene>
    <name evidence="8" type="primary">LOC117649183</name>
</gene>
<dbReference type="Pfam" id="PF24245">
    <property type="entry name" value="INO80F"/>
    <property type="match status" value="1"/>
</dbReference>
<dbReference type="GO" id="GO:0097190">
    <property type="term" value="P:apoptotic signaling pathway"/>
    <property type="evidence" value="ECO:0007669"/>
    <property type="project" value="TreeGrafter"/>
</dbReference>
<dbReference type="InterPro" id="IPR033555">
    <property type="entry name" value="TFPT"/>
</dbReference>
<dbReference type="KEGG" id="tpal:117649183"/>
<dbReference type="PROSITE" id="PS50118">
    <property type="entry name" value="HMG_BOX_2"/>
    <property type="match status" value="1"/>
</dbReference>
<dbReference type="PANTHER" id="PTHR35084">
    <property type="entry name" value="TCF3 FUSION PARTNER"/>
    <property type="match status" value="1"/>
</dbReference>
<feature type="coiled-coil region" evidence="4">
    <location>
        <begin position="29"/>
        <end position="70"/>
    </location>
</feature>
<feature type="domain" description="HMG box" evidence="6">
    <location>
        <begin position="159"/>
        <end position="234"/>
    </location>
</feature>
<accession>A0A6P8ZAE3</accession>
<evidence type="ECO:0000256" key="5">
    <source>
        <dbReference type="SAM" id="MobiDB-lite"/>
    </source>
</evidence>
<dbReference type="InterPro" id="IPR009071">
    <property type="entry name" value="HMG_box_dom"/>
</dbReference>
<dbReference type="SUPFAM" id="SSF47095">
    <property type="entry name" value="HMG-box"/>
    <property type="match status" value="1"/>
</dbReference>
<dbReference type="AlphaFoldDB" id="A0A6P8ZAE3"/>
<evidence type="ECO:0000313" key="8">
    <source>
        <dbReference type="RefSeq" id="XP_034247571.1"/>
    </source>
</evidence>
<dbReference type="GO" id="GO:0003677">
    <property type="term" value="F:DNA binding"/>
    <property type="evidence" value="ECO:0007669"/>
    <property type="project" value="UniProtKB-UniRule"/>
</dbReference>
<dbReference type="GeneID" id="117649183"/>
<dbReference type="SMART" id="SM00398">
    <property type="entry name" value="HMG"/>
    <property type="match status" value="1"/>
</dbReference>
<evidence type="ECO:0000313" key="7">
    <source>
        <dbReference type="Proteomes" id="UP000515158"/>
    </source>
</evidence>
<evidence type="ECO:0000256" key="1">
    <source>
        <dbReference type="ARBA" id="ARBA00004123"/>
    </source>
</evidence>
<keyword evidence="7" id="KW-1185">Reference proteome</keyword>
<evidence type="ECO:0000256" key="3">
    <source>
        <dbReference type="PROSITE-ProRule" id="PRU00267"/>
    </source>
</evidence>
<feature type="compositionally biased region" description="Basic and acidic residues" evidence="5">
    <location>
        <begin position="147"/>
        <end position="158"/>
    </location>
</feature>
<keyword evidence="4" id="KW-0175">Coiled coil</keyword>
<feature type="compositionally biased region" description="Low complexity" evidence="5">
    <location>
        <begin position="177"/>
        <end position="186"/>
    </location>
</feature>
<dbReference type="Gene3D" id="1.10.30.10">
    <property type="entry name" value="High mobility group box domain"/>
    <property type="match status" value="1"/>
</dbReference>
<dbReference type="GO" id="GO:0031011">
    <property type="term" value="C:Ino80 complex"/>
    <property type="evidence" value="ECO:0007669"/>
    <property type="project" value="TreeGrafter"/>
</dbReference>
<comment type="subcellular location">
    <subcellularLocation>
        <location evidence="1">Nucleus</location>
    </subcellularLocation>
</comment>
<sequence>MNGPGSDSNSDDTDDEVDTEEEDVYRRKYQLLLERCEVLQQDNERLVHRNQQVKKLLRRSRKERKILMERLDTHGDNWRNVPITFEREEISTLQQPVKREKNSAAASGGKASGAAGKNQAAGEKVRKGANNNASGTPNSGPTKRKNSKGDKPERDPNAPKRPANPFLQFCQEQRPLAVSASAAAGANGEGESKQEITRQLASKWNTLPPQDKKIYYDMYEKSKEKYAEEMKLYSANNRAKTPSDDNPS</sequence>
<evidence type="ECO:0000259" key="6">
    <source>
        <dbReference type="PROSITE" id="PS50118"/>
    </source>
</evidence>
<keyword evidence="2 3" id="KW-0539">Nucleus</keyword>
<dbReference type="InParanoid" id="A0A6P8ZAE3"/>
<feature type="compositionally biased region" description="Polar residues" evidence="5">
    <location>
        <begin position="129"/>
        <end position="141"/>
    </location>
</feature>
<feature type="region of interest" description="Disordered" evidence="5">
    <location>
        <begin position="91"/>
        <end position="204"/>
    </location>
</feature>
<keyword evidence="3" id="KW-0238">DNA-binding</keyword>
<name>A0A6P8ZAE3_THRPL</name>
<dbReference type="RefSeq" id="XP_034247571.1">
    <property type="nucleotide sequence ID" value="XM_034391680.1"/>
</dbReference>
<dbReference type="InterPro" id="IPR036910">
    <property type="entry name" value="HMG_box_dom_sf"/>
</dbReference>
<dbReference type="PANTHER" id="PTHR35084:SF1">
    <property type="entry name" value="TCF3 FUSION PARTNER"/>
    <property type="match status" value="1"/>
</dbReference>
<feature type="compositionally biased region" description="Acidic residues" evidence="5">
    <location>
        <begin position="9"/>
        <end position="23"/>
    </location>
</feature>
<dbReference type="GO" id="GO:0043065">
    <property type="term" value="P:positive regulation of apoptotic process"/>
    <property type="evidence" value="ECO:0007669"/>
    <property type="project" value="TreeGrafter"/>
</dbReference>
<dbReference type="Proteomes" id="UP000515158">
    <property type="component" value="Unplaced"/>
</dbReference>
<feature type="region of interest" description="Disordered" evidence="5">
    <location>
        <begin position="1"/>
        <end position="23"/>
    </location>
</feature>
<organism evidence="8">
    <name type="scientific">Thrips palmi</name>
    <name type="common">Melon thrips</name>
    <dbReference type="NCBI Taxonomy" id="161013"/>
    <lineage>
        <taxon>Eukaryota</taxon>
        <taxon>Metazoa</taxon>
        <taxon>Ecdysozoa</taxon>
        <taxon>Arthropoda</taxon>
        <taxon>Hexapoda</taxon>
        <taxon>Insecta</taxon>
        <taxon>Pterygota</taxon>
        <taxon>Neoptera</taxon>
        <taxon>Paraneoptera</taxon>
        <taxon>Thysanoptera</taxon>
        <taxon>Terebrantia</taxon>
        <taxon>Thripoidea</taxon>
        <taxon>Thripidae</taxon>
        <taxon>Thrips</taxon>
    </lineage>
</organism>
<protein>
    <submittedName>
        <fullName evidence="8">FACT complex subunit SSRP1-A</fullName>
    </submittedName>
</protein>